<gene>
    <name evidence="1" type="ORF">SMAX5B_006938</name>
</gene>
<evidence type="ECO:0000313" key="1">
    <source>
        <dbReference type="EMBL" id="AWO95958.1"/>
    </source>
</evidence>
<dbReference type="Proteomes" id="UP000246464">
    <property type="component" value="Chromosome 1"/>
</dbReference>
<reference evidence="1 2" key="1">
    <citation type="submission" date="2017-12" db="EMBL/GenBank/DDBJ databases">
        <title>Integrating genomic resources of turbot (Scophthalmus maximus) in depth evaluation of genetic and physical mapping variation across individuals.</title>
        <authorList>
            <person name="Martinez P."/>
        </authorList>
    </citation>
    <scope>NUCLEOTIDE SEQUENCE [LARGE SCALE GENOMIC DNA]</scope>
</reference>
<organism evidence="1 2">
    <name type="scientific">Scophthalmus maximus</name>
    <name type="common">Turbot</name>
    <name type="synonym">Psetta maxima</name>
    <dbReference type="NCBI Taxonomy" id="52904"/>
    <lineage>
        <taxon>Eukaryota</taxon>
        <taxon>Metazoa</taxon>
        <taxon>Chordata</taxon>
        <taxon>Craniata</taxon>
        <taxon>Vertebrata</taxon>
        <taxon>Euteleostomi</taxon>
        <taxon>Actinopterygii</taxon>
        <taxon>Neopterygii</taxon>
        <taxon>Teleostei</taxon>
        <taxon>Neoteleostei</taxon>
        <taxon>Acanthomorphata</taxon>
        <taxon>Carangaria</taxon>
        <taxon>Pleuronectiformes</taxon>
        <taxon>Pleuronectoidei</taxon>
        <taxon>Scophthalmidae</taxon>
        <taxon>Scophthalmus</taxon>
    </lineage>
</organism>
<accession>A0A2U9AWF9</accession>
<keyword evidence="2" id="KW-1185">Reference proteome</keyword>
<proteinExistence type="predicted"/>
<sequence>MTCEWESGCERLEAERARRVTCQISWPSSLPHPTRISAVSLQSDFHSVIDGKSRKESVEMIR</sequence>
<protein>
    <submittedName>
        <fullName evidence="1">Uncharacterized protein</fullName>
    </submittedName>
</protein>
<dbReference type="EMBL" id="CP026243">
    <property type="protein sequence ID" value="AWO95958.1"/>
    <property type="molecule type" value="Genomic_DNA"/>
</dbReference>
<name>A0A2U9AWF9_SCOMX</name>
<dbReference type="AlphaFoldDB" id="A0A2U9AWF9"/>
<evidence type="ECO:0000313" key="2">
    <source>
        <dbReference type="Proteomes" id="UP000246464"/>
    </source>
</evidence>